<reference evidence="1" key="1">
    <citation type="submission" date="2014-11" db="EMBL/GenBank/DDBJ databases">
        <authorList>
            <person name="Amaro Gonzalez C."/>
        </authorList>
    </citation>
    <scope>NUCLEOTIDE SEQUENCE</scope>
</reference>
<evidence type="ECO:0000313" key="1">
    <source>
        <dbReference type="EMBL" id="JAH18378.1"/>
    </source>
</evidence>
<name>A0A0E9QQK9_ANGAN</name>
<protein>
    <submittedName>
        <fullName evidence="1">Uncharacterized protein</fullName>
    </submittedName>
</protein>
<accession>A0A0E9QQK9</accession>
<proteinExistence type="predicted"/>
<organism evidence="1">
    <name type="scientific">Anguilla anguilla</name>
    <name type="common">European freshwater eel</name>
    <name type="synonym">Muraena anguilla</name>
    <dbReference type="NCBI Taxonomy" id="7936"/>
    <lineage>
        <taxon>Eukaryota</taxon>
        <taxon>Metazoa</taxon>
        <taxon>Chordata</taxon>
        <taxon>Craniata</taxon>
        <taxon>Vertebrata</taxon>
        <taxon>Euteleostomi</taxon>
        <taxon>Actinopterygii</taxon>
        <taxon>Neopterygii</taxon>
        <taxon>Teleostei</taxon>
        <taxon>Anguilliformes</taxon>
        <taxon>Anguillidae</taxon>
        <taxon>Anguilla</taxon>
    </lineage>
</organism>
<dbReference type="EMBL" id="GBXM01090199">
    <property type="protein sequence ID" value="JAH18378.1"/>
    <property type="molecule type" value="Transcribed_RNA"/>
</dbReference>
<reference evidence="1" key="2">
    <citation type="journal article" date="2015" name="Fish Shellfish Immunol.">
        <title>Early steps in the European eel (Anguilla anguilla)-Vibrio vulnificus interaction in the gills: Role of the RtxA13 toxin.</title>
        <authorList>
            <person name="Callol A."/>
            <person name="Pajuelo D."/>
            <person name="Ebbesson L."/>
            <person name="Teles M."/>
            <person name="MacKenzie S."/>
            <person name="Amaro C."/>
        </authorList>
    </citation>
    <scope>NUCLEOTIDE SEQUENCE</scope>
</reference>
<sequence length="9" mass="1167">MVSSFFFFR</sequence>